<dbReference type="Pfam" id="PF00753">
    <property type="entry name" value="Lactamase_B"/>
    <property type="match status" value="1"/>
</dbReference>
<sequence length="451" mass="49482">MKITFLGATGTVTGSKYLITSGSKRVLVDCGLFQGLKQLRLKNWARLPIDPASIDAVVLTHAHIDHTGYLPLLVKNGFNGRVYCSSATRDLCEIMLPDSAHLQEEEARYANKRGFSKHNPALPLYTQEDAARAVALLTPVELEETVEVVPGVTIKLSPAGHILGASLVLLKDSETSILFSGDLGRMNDPLMLPPTPVAEADYLVVESTYGDRLHDQSTPDERLAEIINRTARRRGVLLVPVFAVGRAQELLYYIHKLKKQGLIPDIPVYLNSPMAVDATDIFMRHAGEHKLNATECREIMQTARMVNSVEESQALNEINHPVIILAASGMASGGRVVHHIKAFGPDPRNTILFAGYQAAGTRGAAMINGATSVKIHGGYVPINAEVEFISSFSAHADYNEILHWLDNFSAPPKRTFITHGEPIAADALRLRIEERFAWNVTVPEYLESVDL</sequence>
<dbReference type="SMART" id="SM01027">
    <property type="entry name" value="Beta-Casp"/>
    <property type="match status" value="1"/>
</dbReference>
<evidence type="ECO:0000259" key="2">
    <source>
        <dbReference type="SMART" id="SM00849"/>
    </source>
</evidence>
<feature type="domain" description="Beta-Casp" evidence="3">
    <location>
        <begin position="247"/>
        <end position="366"/>
    </location>
</feature>
<dbReference type="PANTHER" id="PTHR11203">
    <property type="entry name" value="CLEAVAGE AND POLYADENYLATION SPECIFICITY FACTOR FAMILY MEMBER"/>
    <property type="match status" value="1"/>
</dbReference>
<dbReference type="Pfam" id="PF07521">
    <property type="entry name" value="RMMBL"/>
    <property type="match status" value="1"/>
</dbReference>
<evidence type="ECO:0000313" key="4">
    <source>
        <dbReference type="EMBL" id="ACT50532.1"/>
    </source>
</evidence>
<feature type="domain" description="Metallo-beta-lactamase" evidence="2">
    <location>
        <begin position="13"/>
        <end position="242"/>
    </location>
</feature>
<dbReference type="Proteomes" id="UP000002743">
    <property type="component" value="Chromosome"/>
</dbReference>
<dbReference type="KEGG" id="mei:Msip34_1286"/>
<keyword evidence="5" id="KW-1185">Reference proteome</keyword>
<dbReference type="AlphaFoldDB" id="C6XDA7"/>
<name>C6XDA7_METGS</name>
<dbReference type="eggNOG" id="COG1236">
    <property type="taxonomic scope" value="Bacteria"/>
</dbReference>
<dbReference type="SUPFAM" id="SSF56281">
    <property type="entry name" value="Metallo-hydrolase/oxidoreductase"/>
    <property type="match status" value="1"/>
</dbReference>
<evidence type="ECO:0000313" key="5">
    <source>
        <dbReference type="Proteomes" id="UP000002743"/>
    </source>
</evidence>
<dbReference type="CDD" id="cd16295">
    <property type="entry name" value="TTHA0252-CPSF-like_MBL-fold"/>
    <property type="match status" value="1"/>
</dbReference>
<dbReference type="EMBL" id="CP001674">
    <property type="protein sequence ID" value="ACT50532.1"/>
    <property type="molecule type" value="Genomic_DNA"/>
</dbReference>
<dbReference type="InterPro" id="IPR036866">
    <property type="entry name" value="RibonucZ/Hydroxyglut_hydro"/>
</dbReference>
<proteinExistence type="predicted"/>
<dbReference type="InterPro" id="IPR011108">
    <property type="entry name" value="RMMBL"/>
</dbReference>
<dbReference type="HOGENOM" id="CLU_009673_5_2_4"/>
<evidence type="ECO:0000256" key="1">
    <source>
        <dbReference type="ARBA" id="ARBA00022801"/>
    </source>
</evidence>
<dbReference type="RefSeq" id="WP_015830012.1">
    <property type="nucleotide sequence ID" value="NC_012969.1"/>
</dbReference>
<accession>C6XDA7</accession>
<protein>
    <submittedName>
        <fullName evidence="4">Beta-lactamase domain protein</fullName>
    </submittedName>
</protein>
<dbReference type="PANTHER" id="PTHR11203:SF37">
    <property type="entry name" value="INTEGRATOR COMPLEX SUBUNIT 11"/>
    <property type="match status" value="1"/>
</dbReference>
<keyword evidence="1" id="KW-0378">Hydrolase</keyword>
<gene>
    <name evidence="4" type="ordered locus">Msip34_1286</name>
</gene>
<dbReference type="InterPro" id="IPR022712">
    <property type="entry name" value="Beta_Casp"/>
</dbReference>
<organism evidence="4 5">
    <name type="scientific">Methylovorus glucosotrophus (strain SIP3-4)</name>
    <dbReference type="NCBI Taxonomy" id="582744"/>
    <lineage>
        <taxon>Bacteria</taxon>
        <taxon>Pseudomonadati</taxon>
        <taxon>Pseudomonadota</taxon>
        <taxon>Betaproteobacteria</taxon>
        <taxon>Nitrosomonadales</taxon>
        <taxon>Methylophilaceae</taxon>
        <taxon>Methylovorus</taxon>
    </lineage>
</organism>
<dbReference type="Gene3D" id="3.60.15.10">
    <property type="entry name" value="Ribonuclease Z/Hydroxyacylglutathione hydrolase-like"/>
    <property type="match status" value="1"/>
</dbReference>
<evidence type="ECO:0000259" key="3">
    <source>
        <dbReference type="SMART" id="SM01027"/>
    </source>
</evidence>
<dbReference type="SMART" id="SM00849">
    <property type="entry name" value="Lactamase_B"/>
    <property type="match status" value="1"/>
</dbReference>
<dbReference type="GO" id="GO:0004521">
    <property type="term" value="F:RNA endonuclease activity"/>
    <property type="evidence" value="ECO:0007669"/>
    <property type="project" value="TreeGrafter"/>
</dbReference>
<dbReference type="Pfam" id="PF10996">
    <property type="entry name" value="Beta-Casp"/>
    <property type="match status" value="1"/>
</dbReference>
<dbReference type="InterPro" id="IPR050698">
    <property type="entry name" value="MBL"/>
</dbReference>
<reference evidence="5" key="1">
    <citation type="submission" date="2009-07" db="EMBL/GenBank/DDBJ databases">
        <title>Complete sequence of chromosome of Methylovorus sp. SIP3-4.</title>
        <authorList>
            <person name="Lucas S."/>
            <person name="Copeland A."/>
            <person name="Lapidus A."/>
            <person name="Glavina del Rio T."/>
            <person name="Tice H."/>
            <person name="Bruce D."/>
            <person name="Goodwin L."/>
            <person name="Pitluck S."/>
            <person name="Clum A."/>
            <person name="Larimer F."/>
            <person name="Land M."/>
            <person name="Hauser L."/>
            <person name="Kyrpides N."/>
            <person name="Mikhailova N."/>
            <person name="Kayluzhnaya M."/>
            <person name="Chistoserdova L."/>
        </authorList>
    </citation>
    <scope>NUCLEOTIDE SEQUENCE [LARGE SCALE GENOMIC DNA]</scope>
    <source>
        <strain evidence="5">SIP3-4</strain>
    </source>
</reference>
<dbReference type="OrthoDB" id="9803916at2"/>
<reference evidence="4 5" key="2">
    <citation type="journal article" date="2011" name="J. Bacteriol.">
        <title>Genomes of three methylotrophs from a single niche uncover genetic and metabolic divergence of Methylophilaceae.</title>
        <authorList>
            <person name="Lapidus A."/>
            <person name="Clum A."/>
            <person name="Labutti K."/>
            <person name="Kaluzhnaya M.G."/>
            <person name="Lim S."/>
            <person name="Beck D.A."/>
            <person name="Glavina Del Rio T."/>
            <person name="Nolan M."/>
            <person name="Mavromatis K."/>
            <person name="Huntemann M."/>
            <person name="Lucas S."/>
            <person name="Lidstrom M.E."/>
            <person name="Ivanova N."/>
            <person name="Chistoserdova L."/>
        </authorList>
    </citation>
    <scope>NUCLEOTIDE SEQUENCE [LARGE SCALE GENOMIC DNA]</scope>
    <source>
        <strain evidence="4 5">SIP3-4</strain>
    </source>
</reference>
<dbReference type="Gene3D" id="3.40.50.10890">
    <property type="match status" value="1"/>
</dbReference>
<dbReference type="GO" id="GO:0016787">
    <property type="term" value="F:hydrolase activity"/>
    <property type="evidence" value="ECO:0007669"/>
    <property type="project" value="UniProtKB-KW"/>
</dbReference>
<dbReference type="InterPro" id="IPR001279">
    <property type="entry name" value="Metallo-B-lactamas"/>
</dbReference>
<dbReference type="STRING" id="582744.Msip34_1286"/>